<evidence type="ECO:0000256" key="1">
    <source>
        <dbReference type="SAM" id="MobiDB-lite"/>
    </source>
</evidence>
<gene>
    <name evidence="2" type="ORF">MUK42_06859</name>
</gene>
<proteinExistence type="predicted"/>
<reference evidence="2" key="1">
    <citation type="submission" date="2022-05" db="EMBL/GenBank/DDBJ databases">
        <title>The Musa troglodytarum L. genome provides insights into the mechanism of non-climacteric behaviour and enrichment of carotenoids.</title>
        <authorList>
            <person name="Wang J."/>
        </authorList>
    </citation>
    <scope>NUCLEOTIDE SEQUENCE</scope>
    <source>
        <tissue evidence="2">Leaf</tissue>
    </source>
</reference>
<dbReference type="Proteomes" id="UP001055439">
    <property type="component" value="Chromosome 7"/>
</dbReference>
<dbReference type="EMBL" id="CP097509">
    <property type="protein sequence ID" value="URE14264.1"/>
    <property type="molecule type" value="Genomic_DNA"/>
</dbReference>
<feature type="region of interest" description="Disordered" evidence="1">
    <location>
        <begin position="1"/>
        <end position="31"/>
    </location>
</feature>
<sequence>MPRYRGVATARTTDGTMVAPPGRTIRPPDSVTTKSFWKSKLSDQYRSIAYGNGLGRFRGFALARMPMMTIAVSLQFDTAVAKNSRRAERGRSQDEGREGHVVWLEVFVIPTANERRHYSYELWWTLR</sequence>
<evidence type="ECO:0000313" key="2">
    <source>
        <dbReference type="EMBL" id="URE14264.1"/>
    </source>
</evidence>
<organism evidence="2 3">
    <name type="scientific">Musa troglodytarum</name>
    <name type="common">fe'i banana</name>
    <dbReference type="NCBI Taxonomy" id="320322"/>
    <lineage>
        <taxon>Eukaryota</taxon>
        <taxon>Viridiplantae</taxon>
        <taxon>Streptophyta</taxon>
        <taxon>Embryophyta</taxon>
        <taxon>Tracheophyta</taxon>
        <taxon>Spermatophyta</taxon>
        <taxon>Magnoliopsida</taxon>
        <taxon>Liliopsida</taxon>
        <taxon>Zingiberales</taxon>
        <taxon>Musaceae</taxon>
        <taxon>Musa</taxon>
    </lineage>
</organism>
<protein>
    <submittedName>
        <fullName evidence="2">Uncharacterized protein</fullName>
    </submittedName>
</protein>
<dbReference type="AlphaFoldDB" id="A0A9E7GF59"/>
<evidence type="ECO:0000313" key="3">
    <source>
        <dbReference type="Proteomes" id="UP001055439"/>
    </source>
</evidence>
<name>A0A9E7GF59_9LILI</name>
<accession>A0A9E7GF59</accession>
<keyword evidence="3" id="KW-1185">Reference proteome</keyword>